<proteinExistence type="predicted"/>
<dbReference type="AlphaFoldDB" id="A0A2S8FPI2"/>
<gene>
    <name evidence="3" type="ORF">C5Y83_11120</name>
</gene>
<organism evidence="3 4">
    <name type="scientific">Blastopirellula marina</name>
    <dbReference type="NCBI Taxonomy" id="124"/>
    <lineage>
        <taxon>Bacteria</taxon>
        <taxon>Pseudomonadati</taxon>
        <taxon>Planctomycetota</taxon>
        <taxon>Planctomycetia</taxon>
        <taxon>Pirellulales</taxon>
        <taxon>Pirellulaceae</taxon>
        <taxon>Blastopirellula</taxon>
    </lineage>
</organism>
<evidence type="ECO:0000256" key="1">
    <source>
        <dbReference type="SAM" id="MobiDB-lite"/>
    </source>
</evidence>
<reference evidence="3 4" key="1">
    <citation type="submission" date="2018-02" db="EMBL/GenBank/DDBJ databases">
        <title>Comparative genomes isolates from brazilian mangrove.</title>
        <authorList>
            <person name="Araujo J.E."/>
            <person name="Taketani R.G."/>
            <person name="Silva M.C.P."/>
            <person name="Loureco M.V."/>
            <person name="Andreote F.D."/>
        </authorList>
    </citation>
    <scope>NUCLEOTIDE SEQUENCE [LARGE SCALE GENOMIC DNA]</scope>
    <source>
        <strain evidence="3 4">Hex-1 MGV</strain>
    </source>
</reference>
<name>A0A2S8FPI2_9BACT</name>
<dbReference type="EMBL" id="PUHY01000010">
    <property type="protein sequence ID" value="PQO34089.1"/>
    <property type="molecule type" value="Genomic_DNA"/>
</dbReference>
<protein>
    <submittedName>
        <fullName evidence="3">Uncharacterized protein</fullName>
    </submittedName>
</protein>
<feature type="compositionally biased region" description="Basic and acidic residues" evidence="1">
    <location>
        <begin position="302"/>
        <end position="324"/>
    </location>
</feature>
<keyword evidence="2" id="KW-0732">Signal</keyword>
<feature type="signal peptide" evidence="2">
    <location>
        <begin position="1"/>
        <end position="28"/>
    </location>
</feature>
<feature type="chain" id="PRO_5015710178" evidence="2">
    <location>
        <begin position="29"/>
        <end position="357"/>
    </location>
</feature>
<evidence type="ECO:0000256" key="2">
    <source>
        <dbReference type="SAM" id="SignalP"/>
    </source>
</evidence>
<feature type="compositionally biased region" description="Low complexity" evidence="1">
    <location>
        <begin position="268"/>
        <end position="280"/>
    </location>
</feature>
<feature type="region of interest" description="Disordered" evidence="1">
    <location>
        <begin position="263"/>
        <end position="336"/>
    </location>
</feature>
<sequence>MSFRRIVCSLTSIAVLGGLFCMPRFVQAEAGLAVPDRWSPPSREQLAEELTTWSQTSHVPVETKTQLLELWNNISDSSLPLRELLDRSLEISSAEIWEKLDSFRQTGNYQGPIELDTTNVDSWPPQFLIHHAKFVYGKWLAEKGLYDEALNELGEPLPDQVVDPAALLFFEASCQHYLLKKEECVTTLKQLLSRSEGLPIRYLAVSQMMLKDIEPLETDSLDEVARLMRDIERRLDLGRAGKKVRKTEEDVVAKLDKMIEDLEEQRKQQQQQQQQQQNQNGSNNPMRPMQDSMPGTESGPGDVDKKEMEHKHDWGDVPPKERQEALQQISNEYPSHYRRAIEEYFRKIARDPSAGNN</sequence>
<comment type="caution">
    <text evidence="3">The sequence shown here is derived from an EMBL/GenBank/DDBJ whole genome shotgun (WGS) entry which is preliminary data.</text>
</comment>
<accession>A0A2S8FPI2</accession>
<dbReference type="Proteomes" id="UP000238322">
    <property type="component" value="Unassembled WGS sequence"/>
</dbReference>
<evidence type="ECO:0000313" key="3">
    <source>
        <dbReference type="EMBL" id="PQO34089.1"/>
    </source>
</evidence>
<evidence type="ECO:0000313" key="4">
    <source>
        <dbReference type="Proteomes" id="UP000238322"/>
    </source>
</evidence>